<feature type="transmembrane region" description="Helical" evidence="6">
    <location>
        <begin position="2036"/>
        <end position="2058"/>
    </location>
</feature>
<evidence type="ECO:0000256" key="1">
    <source>
        <dbReference type="ARBA" id="ARBA00004141"/>
    </source>
</evidence>
<feature type="transmembrane region" description="Helical" evidence="6">
    <location>
        <begin position="1385"/>
        <end position="1407"/>
    </location>
</feature>
<dbReference type="InterPro" id="IPR011531">
    <property type="entry name" value="HCO3_transpt-like_TM_dom"/>
</dbReference>
<sequence length="2452" mass="271917">MSEAEAVIRNQSGYINHTAKKDYGPLEFTGKIAGGLRLDLRRRLPLYASDWTDAFKPENFQKSLSSILYLFIAALAPAITFGSRFLDGTNGQFGVLEMIMSTAVSGMIFSTFAGQPLSILGATGPFLAYTLVVYDMAVGADVEFMPFYFWVCMWCSLFTILVAVFDLCALMKHVTMFSEDIFAGLISLIFIIDGVRPESKCERVSGWVAALLAGWISVGQQVKNGLVDTSPIIENFSENKMSLTSAMFEALLFMYTFGLATYLSHFRRTPWLLRPIRNLMANFAVTISLVTASALAAIYSSDTNLRMLSVDADFSPNLVLSDGSKRPWVVNPMGIERDFPAWAIAYAILPAIGFAVLGYLDQNLTSVIVNRFVRGALTLPVCAVLGLPLSVASTVPSITHVISLTTYEVKQLPEGERKVPSKVVEQRATNFLIHVLIGCALFLAPVLKFLPRAVLQGVFFYMGIASLTGNNLFDRLFLWLIWDPAKYPQYHYIQKLPIRRVHLYTMVQAEWLWKIDWGCDYGSVVCLGILYGLKAIKETSVVFPFFMASLAIIRKAMRFLFTQEELELLDSLPAEEEDGKGLSPEQPDLVNLEKSKENDEGEPAKVLADFGSLELAGGALAAAMGSCLTNPYIQAALAGALAQTLPRLVLALGSWCPEWAQRCREQKVQLWEAVATGEHLQIYPVQPPAEAVIRNQSGYINHTAKKDYGPLEFTGKIAGGLRLDLRRRLPLYASDWTDAFKPENFQKSLSSILYLFIAALAPAITFGSRFLDGTNGQFGVLEMIMSTAVSGMIFSTFAGQPLSILGATGPFLAYTLVVYDMAVGADVEFMPFYFWVCMWCSLFTILVAVFDLCALMKHVTMFSEDIFAGLISLIFIIDGVRPIIENFSENKMSLTSAMFEALLFMYTFGLATYLSHFRRTPWLLRPIRNLMANFAVTISLVTASALAAIYSSDTNLRMLSVDADFSPNLVLSDGSKRPWVVNPMGIERDFPAWAIAYAILPAIGFAVLGYLDQNLTSVIVNRFVRGALTLPVCAVLGLPLSVASTVPSITHVISLTTYEVKQLPEGERKVPSKVVEQRATNFLIHVLIGCALFLAPVLKFLPRAVLQGVFFYMGIASLTGNNLFDRLFLWLIWDPAKYPQYHYIQKLPIRRVHLYTMVQVVCLGILYGLKAIKETSVVFPFFMASLAIIRKAMRFLFTQEELELLDSLPAEEEDGKGLSPEQPDLVNLEKSKENDEGEPAKAEAVIRNQSGYINHTAKKDYGPLEFTGKIAGGLRLDLRRRLPLYASDWTDAFKPENFQKSLSSILYLFIAALAPAITFGSRFLDGTNGQFGVLEMIMSTAVSGMIFSTFAGQPLSILGATGPFLAYTLVVYDMAVGADVEFMPFYFWVCMWCSLFTILVAVFDLCALMKHVTMFSEDIFAGLISLIFIIDGVRPIIENFSENKMSLTSAMFEALLFMYTFGLATYLSHFRRTPWLLRPIRNLMANFAVTISLVTASALAAIYSSDTNLRMLSVDADFSPNLVLSDGSKRPWVVNPMGIERDFPAWAIAYAILPAIGFAVLGYLDQNLTSVIVNRPSNNLQKGPGYHLDLFVRGALTLPVCAVLGLPLSVASTVPSITHVISLTTYEVKQLPEGERKVPSKVVEQRATNFLIHVLIGCALFLAPVLKFLPRAVLQGVFFYMGIASLTGNNLFDRLFLWLIWDPAKYPQYHYIQKLPIRRVHLYTMVQVVCLGILYGLKAIKETSVVFPFFMASLAIIRKAMRFLFTQEELELLDSLPAEEEDGKGLSPEQPDLVNLEKSKENDEGEPAKVLADFGSLELAGGALAAAMGSCLTNPYIQAALAGALAQTLPRLVLALGSWCPEWAQRCREQKVQLWEAVATGEHLQIYPVQPPAEAVIRNQSGYINHTAKKDYGPLEFTGKIAGGLRLDLRRRLPLYASDWTDAFKPENFQKSLSSILYLFIAALAPAITFGSRFLDGTNGQFGVLEMIMSTAVSGMIFSTFAGQPLSILGATGPFLAYTLVVYDMAVGADVEFMPFYFWVCMWCSLFTILVAVFDLCALMKHVTMFSEDIFAGLISLIFIIDGVRPIIENFSENKMSLTSAMFEALLFMYTFGLATYLSHFRRTPWLLRPIRNLMANFAVTISLVTASALAAIYSSDTNLRMLSVDADFSPNLVLSDGSKRPWVVNPMGIERDFPAWAIAYAILPAIGFAVLGYLDQNLTSVIVNRFVRGALTLPVCAVLGLPLSVASTVPSITHVISLTTYEVKQLPEGERKVPSKVVEQRATNFLIHVLIGCALFLAPVLKFLPRAVLQGVFFYMGIASLTGNNLFDRLFLWLIWDPAKYPQYHYIQKLPIRRVHLYTMVQVVCLGILYGLKAIKETSVVFPFFMASLAIIRKAMRFLFTQEELQLLDSLPAEEEDGEGLSAEQPDLVNLEKPKAENDEGEPANSKMTGV</sequence>
<accession>A0A812VG94</accession>
<protein>
    <submittedName>
        <fullName evidence="8">SLC4A4 protein</fullName>
    </submittedName>
</protein>
<dbReference type="InterPro" id="IPR003020">
    <property type="entry name" value="HCO3_transpt_euk"/>
</dbReference>
<proteinExistence type="predicted"/>
<feature type="transmembrane region" description="Helical" evidence="6">
    <location>
        <begin position="458"/>
        <end position="482"/>
    </location>
</feature>
<dbReference type="Gene3D" id="1.10.287.570">
    <property type="entry name" value="Helical hairpin bin"/>
    <property type="match status" value="4"/>
</dbReference>
<feature type="domain" description="Bicarbonate transporter-like transmembrane" evidence="7">
    <location>
        <begin position="717"/>
        <end position="892"/>
    </location>
</feature>
<dbReference type="PANTHER" id="PTHR11453:SF127">
    <property type="entry name" value="SOLUTE CARRIER FAMILY 4 MEMBER 11"/>
    <property type="match status" value="1"/>
</dbReference>
<keyword evidence="3 6" id="KW-1133">Transmembrane helix</keyword>
<evidence type="ECO:0000313" key="9">
    <source>
        <dbReference type="Proteomes" id="UP000604046"/>
    </source>
</evidence>
<feature type="transmembrane region" description="Helical" evidence="6">
    <location>
        <begin position="2100"/>
        <end position="2121"/>
    </location>
</feature>
<feature type="transmembrane region" description="Helical" evidence="6">
    <location>
        <begin position="896"/>
        <end position="917"/>
    </location>
</feature>
<feature type="transmembrane region" description="Helical" evidence="6">
    <location>
        <begin position="276"/>
        <end position="299"/>
    </location>
</feature>
<feature type="transmembrane region" description="Helical" evidence="6">
    <location>
        <begin position="1449"/>
        <end position="1470"/>
    </location>
</feature>
<feature type="transmembrane region" description="Helical" evidence="6">
    <location>
        <begin position="1109"/>
        <end position="1132"/>
    </location>
</feature>
<feature type="transmembrane region" description="Helical" evidence="6">
    <location>
        <begin position="1419"/>
        <end position="1437"/>
    </location>
</feature>
<feature type="transmembrane region" description="Helical" evidence="6">
    <location>
        <begin position="2286"/>
        <end position="2306"/>
    </location>
</feature>
<feature type="domain" description="Bicarbonate transporter-like transmembrane" evidence="7">
    <location>
        <begin position="896"/>
        <end position="1207"/>
    </location>
</feature>
<feature type="region of interest" description="Disordered" evidence="5">
    <location>
        <begin position="2417"/>
        <end position="2452"/>
    </location>
</feature>
<feature type="transmembrane region" description="Helical" evidence="6">
    <location>
        <begin position="1543"/>
        <end position="1564"/>
    </location>
</feature>
<feature type="domain" description="Bicarbonate transporter-like transmembrane" evidence="7">
    <location>
        <begin position="1921"/>
        <end position="2096"/>
    </location>
</feature>
<keyword evidence="2 6" id="KW-0812">Transmembrane</keyword>
<feature type="transmembrane region" description="Helical" evidence="6">
    <location>
        <begin position="1336"/>
        <end position="1365"/>
    </location>
</feature>
<comment type="caution">
    <text evidence="8">The sequence shown here is derived from an EMBL/GenBank/DDBJ whole genome shotgun (WGS) entry which is preliminary data.</text>
</comment>
<feature type="transmembrane region" description="Helical" evidence="6">
    <location>
        <begin position="1722"/>
        <end position="1740"/>
    </location>
</feature>
<evidence type="ECO:0000256" key="5">
    <source>
        <dbReference type="SAM" id="MobiDB-lite"/>
    </source>
</evidence>
<feature type="transmembrane region" description="Helical" evidence="6">
    <location>
        <begin position="929"/>
        <end position="950"/>
    </location>
</feature>
<dbReference type="GO" id="GO:0005886">
    <property type="term" value="C:plasma membrane"/>
    <property type="evidence" value="ECO:0007669"/>
    <property type="project" value="TreeGrafter"/>
</dbReference>
<feature type="transmembrane region" description="Helical" evidence="6">
    <location>
        <begin position="1023"/>
        <end position="1042"/>
    </location>
</feature>
<feature type="transmembrane region" description="Helical" evidence="6">
    <location>
        <begin position="990"/>
        <end position="1011"/>
    </location>
</feature>
<feature type="domain" description="Bicarbonate transporter-like transmembrane" evidence="7">
    <location>
        <begin position="2100"/>
        <end position="2411"/>
    </location>
</feature>
<feature type="transmembrane region" description="Helical" evidence="6">
    <location>
        <begin position="2356"/>
        <end position="2373"/>
    </location>
</feature>
<feature type="domain" description="Bicarbonate transporter-like transmembrane" evidence="7">
    <location>
        <begin position="1270"/>
        <end position="1445"/>
    </location>
</feature>
<dbReference type="OrthoDB" id="1735926at2759"/>
<dbReference type="GO" id="GO:0005452">
    <property type="term" value="F:solute:inorganic anion antiporter activity"/>
    <property type="evidence" value="ECO:0007669"/>
    <property type="project" value="InterPro"/>
</dbReference>
<dbReference type="PANTHER" id="PTHR11453">
    <property type="entry name" value="ANION EXCHANGE PROTEIN"/>
    <property type="match status" value="1"/>
</dbReference>
<feature type="domain" description="Bicarbonate transporter-like transmembrane" evidence="7">
    <location>
        <begin position="240"/>
        <end position="571"/>
    </location>
</feature>
<gene>
    <name evidence="8" type="primary">SLC4A4</name>
    <name evidence="8" type="ORF">SNAT2548_LOCUS35144</name>
</gene>
<feature type="region of interest" description="Disordered" evidence="5">
    <location>
        <begin position="1211"/>
        <end position="1240"/>
    </location>
</feature>
<feature type="transmembrane region" description="Helical" evidence="6">
    <location>
        <begin position="67"/>
        <end position="86"/>
    </location>
</feature>
<evidence type="ECO:0000313" key="8">
    <source>
        <dbReference type="EMBL" id="CAE7618341.1"/>
    </source>
</evidence>
<feature type="compositionally biased region" description="Basic and acidic residues" evidence="5">
    <location>
        <begin position="1227"/>
        <end position="1240"/>
    </location>
</feature>
<feature type="domain" description="Bicarbonate transporter-like transmembrane" evidence="7">
    <location>
        <begin position="1450"/>
        <end position="1775"/>
    </location>
</feature>
<feature type="transmembrane region" description="Helical" evidence="6">
    <location>
        <begin position="119"/>
        <end position="140"/>
    </location>
</feature>
<dbReference type="GO" id="GO:0006820">
    <property type="term" value="P:monoatomic anion transport"/>
    <property type="evidence" value="ECO:0007669"/>
    <property type="project" value="InterPro"/>
</dbReference>
<feature type="transmembrane region" description="Helical" evidence="6">
    <location>
        <begin position="147"/>
        <end position="167"/>
    </location>
</feature>
<comment type="subcellular location">
    <subcellularLocation>
        <location evidence="1">Membrane</location>
        <topology evidence="1">Multi-pass membrane protein</topology>
    </subcellularLocation>
</comment>
<feature type="transmembrane region" description="Helical" evidence="6">
    <location>
        <begin position="1955"/>
        <end position="1975"/>
    </location>
</feature>
<name>A0A812VG94_9DINO</name>
<feature type="transmembrane region" description="Helical" evidence="6">
    <location>
        <begin position="431"/>
        <end position="451"/>
    </location>
</feature>
<evidence type="ECO:0000259" key="7">
    <source>
        <dbReference type="Pfam" id="PF00955"/>
    </source>
</evidence>
<feature type="transmembrane region" description="Helical" evidence="6">
    <location>
        <begin position="1482"/>
        <end position="1503"/>
    </location>
</feature>
<feature type="transmembrane region" description="Helical" evidence="6">
    <location>
        <begin position="1082"/>
        <end position="1102"/>
    </location>
</feature>
<feature type="transmembrane region" description="Helical" evidence="6">
    <location>
        <begin position="1305"/>
        <end position="1324"/>
    </location>
</feature>
<feature type="transmembrane region" description="Helical" evidence="6">
    <location>
        <begin position="2133"/>
        <end position="2154"/>
    </location>
</feature>
<feature type="transmembrane region" description="Helical" evidence="6">
    <location>
        <begin position="1152"/>
        <end position="1169"/>
    </location>
</feature>
<feature type="transmembrane region" description="Helical" evidence="6">
    <location>
        <begin position="1981"/>
        <end position="1999"/>
    </location>
</feature>
<feature type="domain" description="Bicarbonate transporter-like transmembrane" evidence="7">
    <location>
        <begin position="32"/>
        <end position="196"/>
    </location>
</feature>
<feature type="transmembrane region" description="Helical" evidence="6">
    <location>
        <begin position="777"/>
        <end position="795"/>
    </location>
</feature>
<keyword evidence="9" id="KW-1185">Reference proteome</keyword>
<feature type="transmembrane region" description="Helical" evidence="6">
    <location>
        <begin position="832"/>
        <end position="854"/>
    </location>
</feature>
<feature type="transmembrane region" description="Helical" evidence="6">
    <location>
        <begin position="339"/>
        <end position="360"/>
    </location>
</feature>
<evidence type="ECO:0000256" key="6">
    <source>
        <dbReference type="SAM" id="Phobius"/>
    </source>
</evidence>
<dbReference type="EMBL" id="CAJNDS010002848">
    <property type="protein sequence ID" value="CAE7618341.1"/>
    <property type="molecule type" value="Genomic_DNA"/>
</dbReference>
<feature type="transmembrane region" description="Helical" evidence="6">
    <location>
        <begin position="2313"/>
        <end position="2336"/>
    </location>
</feature>
<evidence type="ECO:0000256" key="4">
    <source>
        <dbReference type="ARBA" id="ARBA00023136"/>
    </source>
</evidence>
<feature type="transmembrane region" description="Helical" evidence="6">
    <location>
        <begin position="2070"/>
        <end position="2088"/>
    </location>
</feature>
<evidence type="ECO:0000256" key="2">
    <source>
        <dbReference type="ARBA" id="ARBA00022692"/>
    </source>
</evidence>
<feature type="transmembrane region" description="Helical" evidence="6">
    <location>
        <begin position="2194"/>
        <end position="2215"/>
    </location>
</feature>
<organism evidence="8 9">
    <name type="scientific">Symbiodinium natans</name>
    <dbReference type="NCBI Taxonomy" id="878477"/>
    <lineage>
        <taxon>Eukaryota</taxon>
        <taxon>Sar</taxon>
        <taxon>Alveolata</taxon>
        <taxon>Dinophyceae</taxon>
        <taxon>Suessiales</taxon>
        <taxon>Symbiodiniaceae</taxon>
        <taxon>Symbiodinium</taxon>
    </lineage>
</organism>
<dbReference type="Pfam" id="PF00955">
    <property type="entry name" value="HCO3_cotransp"/>
    <property type="match status" value="8"/>
</dbReference>
<reference evidence="8" key="1">
    <citation type="submission" date="2021-02" db="EMBL/GenBank/DDBJ databases">
        <authorList>
            <person name="Dougan E. K."/>
            <person name="Rhodes N."/>
            <person name="Thang M."/>
            <person name="Chan C."/>
        </authorList>
    </citation>
    <scope>NUCLEOTIDE SEQUENCE</scope>
</reference>
<dbReference type="GO" id="GO:0050801">
    <property type="term" value="P:monoatomic ion homeostasis"/>
    <property type="evidence" value="ECO:0007669"/>
    <property type="project" value="TreeGrafter"/>
</dbReference>
<feature type="transmembrane region" description="Helical" evidence="6">
    <location>
        <begin position="2227"/>
        <end position="2246"/>
    </location>
</feature>
<feature type="transmembrane region" description="Helical" evidence="6">
    <location>
        <begin position="866"/>
        <end position="884"/>
    </location>
</feature>
<feature type="transmembrane region" description="Helical" evidence="6">
    <location>
        <begin position="751"/>
        <end position="771"/>
    </location>
</feature>
<feature type="transmembrane region" description="Helical" evidence="6">
    <location>
        <begin position="242"/>
        <end position="264"/>
    </location>
</feature>
<evidence type="ECO:0000256" key="3">
    <source>
        <dbReference type="ARBA" id="ARBA00022989"/>
    </source>
</evidence>
<dbReference type="Proteomes" id="UP000604046">
    <property type="component" value="Unassembled WGS sequence"/>
</dbReference>
<feature type="transmembrane region" description="Helical" evidence="6">
    <location>
        <begin position="2380"/>
        <end position="2401"/>
    </location>
</feature>
<feature type="transmembrane region" description="Helical" evidence="6">
    <location>
        <begin position="1176"/>
        <end position="1197"/>
    </location>
</feature>
<feature type="transmembrane region" description="Helical" evidence="6">
    <location>
        <begin position="1678"/>
        <end position="1701"/>
    </location>
</feature>
<keyword evidence="4 6" id="KW-0472">Membrane</keyword>
<feature type="transmembrane region" description="Helical" evidence="6">
    <location>
        <begin position="1647"/>
        <end position="1666"/>
    </location>
</feature>
<feature type="transmembrane region" description="Helical" evidence="6">
    <location>
        <begin position="372"/>
        <end position="391"/>
    </location>
</feature>